<dbReference type="Proteomes" id="UP000217726">
    <property type="component" value="Unassembled WGS sequence"/>
</dbReference>
<dbReference type="InterPro" id="IPR002559">
    <property type="entry name" value="Transposase_11"/>
</dbReference>
<evidence type="ECO:0000313" key="2">
    <source>
        <dbReference type="EMBL" id="SNY07842.1"/>
    </source>
</evidence>
<dbReference type="GO" id="GO:0003677">
    <property type="term" value="F:DNA binding"/>
    <property type="evidence" value="ECO:0007669"/>
    <property type="project" value="InterPro"/>
</dbReference>
<sequence length="205" mass="24124">MFRIGKKIARITKIRDLKTDSTPLEASRYDRYADYNPHYKCKMDKAHITMIGTLPIYMTHTKGAANDSPELKKHIDVLVKMGVDIDTYALDGGYDSFNNHADVWYKLKAKPVIAYSSDSKVQNEGTMKRIDHWVNKMWKIVGSIHMKYEKKLRFLYENGRKKQIGMHLRNENIEDEGFEEEYSKRAECERIHKNIKWTVKFDVRG</sequence>
<dbReference type="GO" id="GO:0006313">
    <property type="term" value="P:DNA transposition"/>
    <property type="evidence" value="ECO:0007669"/>
    <property type="project" value="InterPro"/>
</dbReference>
<evidence type="ECO:0000259" key="1">
    <source>
        <dbReference type="Pfam" id="PF01609"/>
    </source>
</evidence>
<dbReference type="AlphaFoldDB" id="A0A285F990"/>
<dbReference type="EMBL" id="OBDR01000003">
    <property type="protein sequence ID" value="SNY07842.1"/>
    <property type="molecule type" value="Genomic_DNA"/>
</dbReference>
<gene>
    <name evidence="2" type="ORF">SAMN06295989_103219</name>
</gene>
<protein>
    <submittedName>
        <fullName evidence="2">Transposase DDE domain-containing protein</fullName>
    </submittedName>
</protein>
<proteinExistence type="predicted"/>
<dbReference type="GO" id="GO:0004803">
    <property type="term" value="F:transposase activity"/>
    <property type="evidence" value="ECO:0007669"/>
    <property type="project" value="InterPro"/>
</dbReference>
<name>A0A285F990_9EURY</name>
<feature type="domain" description="Transposase IS4-like" evidence="1">
    <location>
        <begin position="20"/>
        <end position="196"/>
    </location>
</feature>
<reference evidence="3" key="1">
    <citation type="submission" date="2017-09" db="EMBL/GenBank/DDBJ databases">
        <authorList>
            <person name="Varghese N."/>
            <person name="Submissions S."/>
        </authorList>
    </citation>
    <scope>NUCLEOTIDE SEQUENCE [LARGE SCALE GENOMIC DNA]</scope>
    <source>
        <strain evidence="3">WG-1MB</strain>
    </source>
</reference>
<keyword evidence="3" id="KW-1185">Reference proteome</keyword>
<dbReference type="Pfam" id="PF01609">
    <property type="entry name" value="DDE_Tnp_1"/>
    <property type="match status" value="1"/>
</dbReference>
<evidence type="ECO:0000313" key="3">
    <source>
        <dbReference type="Proteomes" id="UP000217726"/>
    </source>
</evidence>
<accession>A0A285F990</accession>
<organism evidence="2 3">
    <name type="scientific">Methanohalophilus euhalobius</name>
    <dbReference type="NCBI Taxonomy" id="51203"/>
    <lineage>
        <taxon>Archaea</taxon>
        <taxon>Methanobacteriati</taxon>
        <taxon>Methanobacteriota</taxon>
        <taxon>Stenosarchaea group</taxon>
        <taxon>Methanomicrobia</taxon>
        <taxon>Methanosarcinales</taxon>
        <taxon>Methanosarcinaceae</taxon>
        <taxon>Methanohalophilus</taxon>
    </lineage>
</organism>